<gene>
    <name evidence="3" type="ORF">PGLA1383_LOCUS11711</name>
</gene>
<feature type="region of interest" description="Disordered" evidence="1">
    <location>
        <begin position="318"/>
        <end position="379"/>
    </location>
</feature>
<evidence type="ECO:0000259" key="2">
    <source>
        <dbReference type="PROSITE" id="PS50106"/>
    </source>
</evidence>
<dbReference type="Proteomes" id="UP000654075">
    <property type="component" value="Unassembled WGS sequence"/>
</dbReference>
<comment type="caution">
    <text evidence="3">The sequence shown here is derived from an EMBL/GenBank/DDBJ whole genome shotgun (WGS) entry which is preliminary data.</text>
</comment>
<dbReference type="AlphaFoldDB" id="A0A813DYH5"/>
<dbReference type="InterPro" id="IPR036034">
    <property type="entry name" value="PDZ_sf"/>
</dbReference>
<feature type="non-terminal residue" evidence="3">
    <location>
        <position position="421"/>
    </location>
</feature>
<protein>
    <recommendedName>
        <fullName evidence="2">PDZ domain-containing protein</fullName>
    </recommendedName>
</protein>
<feature type="compositionally biased region" description="Low complexity" evidence="1">
    <location>
        <begin position="70"/>
        <end position="81"/>
    </location>
</feature>
<proteinExistence type="predicted"/>
<evidence type="ECO:0000313" key="3">
    <source>
        <dbReference type="EMBL" id="CAE8593098.1"/>
    </source>
</evidence>
<evidence type="ECO:0000256" key="1">
    <source>
        <dbReference type="SAM" id="MobiDB-lite"/>
    </source>
</evidence>
<name>A0A813DYH5_POLGL</name>
<organism evidence="3 4">
    <name type="scientific">Polarella glacialis</name>
    <name type="common">Dinoflagellate</name>
    <dbReference type="NCBI Taxonomy" id="89957"/>
    <lineage>
        <taxon>Eukaryota</taxon>
        <taxon>Sar</taxon>
        <taxon>Alveolata</taxon>
        <taxon>Dinophyceae</taxon>
        <taxon>Suessiales</taxon>
        <taxon>Suessiaceae</taxon>
        <taxon>Polarella</taxon>
    </lineage>
</organism>
<dbReference type="EMBL" id="CAJNNV010006118">
    <property type="protein sequence ID" value="CAE8593098.1"/>
    <property type="molecule type" value="Genomic_DNA"/>
</dbReference>
<dbReference type="InterPro" id="IPR001478">
    <property type="entry name" value="PDZ"/>
</dbReference>
<evidence type="ECO:0000313" key="4">
    <source>
        <dbReference type="Proteomes" id="UP000654075"/>
    </source>
</evidence>
<feature type="domain" description="PDZ" evidence="2">
    <location>
        <begin position="227"/>
        <end position="288"/>
    </location>
</feature>
<feature type="region of interest" description="Disordered" evidence="1">
    <location>
        <begin position="1"/>
        <end position="125"/>
    </location>
</feature>
<accession>A0A813DYH5</accession>
<sequence>VVKQMREVLRALPQPQVQQTGADVRSSPSPSEASTTASGEAAREHRENEPPASASLGAAQLQTPMKMWHGSRGVSSSSGSGAPDTFGEAHRLPKTPTAPSARPRGVSEAADAQNSTFKTPPRGIVCSPGEDAFFSAALSNGMPPPASWGSATTATGASPAVLSLASALPSSTATLTPSPSPGPLKRLQLAECLGDQVSSNIAVVVDREMMKTPPLPGLPEANYNLVTVELVKEPGFVTLGIEVDQVDGGLRVDWIDEHGLVGRFNATQAAKQKGEKVHIGDQIIEVNGFRRDPNRMLHECKVGQRLALTLSRRAQASSGKDGVAADEHQDAVSSSGKTGSPVARKLRPEAQVFVPSAQKEGPPSSFEAPAPSALPPPGLEHSVGAVSALLATSPTLLTEDATESANLSAVEGPEVKRALFH</sequence>
<keyword evidence="4" id="KW-1185">Reference proteome</keyword>
<dbReference type="SUPFAM" id="SSF50156">
    <property type="entry name" value="PDZ domain-like"/>
    <property type="match status" value="1"/>
</dbReference>
<dbReference type="PROSITE" id="PS50106">
    <property type="entry name" value="PDZ"/>
    <property type="match status" value="1"/>
</dbReference>
<reference evidence="3" key="1">
    <citation type="submission" date="2021-02" db="EMBL/GenBank/DDBJ databases">
        <authorList>
            <person name="Dougan E. K."/>
            <person name="Rhodes N."/>
            <person name="Thang M."/>
            <person name="Chan C."/>
        </authorList>
    </citation>
    <scope>NUCLEOTIDE SEQUENCE</scope>
</reference>
<feature type="compositionally biased region" description="Low complexity" evidence="1">
    <location>
        <begin position="26"/>
        <end position="40"/>
    </location>
</feature>
<feature type="compositionally biased region" description="Low complexity" evidence="1">
    <location>
        <begin position="360"/>
        <end position="371"/>
    </location>
</feature>